<name>A0ABR4L0H8_9EURO</name>
<accession>A0ABR4L0H8</accession>
<organism evidence="1 2">
    <name type="scientific">Aspergillus pseudodeflectus</name>
    <dbReference type="NCBI Taxonomy" id="176178"/>
    <lineage>
        <taxon>Eukaryota</taxon>
        <taxon>Fungi</taxon>
        <taxon>Dikarya</taxon>
        <taxon>Ascomycota</taxon>
        <taxon>Pezizomycotina</taxon>
        <taxon>Eurotiomycetes</taxon>
        <taxon>Eurotiomycetidae</taxon>
        <taxon>Eurotiales</taxon>
        <taxon>Aspergillaceae</taxon>
        <taxon>Aspergillus</taxon>
        <taxon>Aspergillus subgen. Nidulantes</taxon>
    </lineage>
</organism>
<comment type="caution">
    <text evidence="1">The sequence shown here is derived from an EMBL/GenBank/DDBJ whole genome shotgun (WGS) entry which is preliminary data.</text>
</comment>
<gene>
    <name evidence="1" type="ORF">BJX68DRAFT_229223</name>
</gene>
<evidence type="ECO:0008006" key="3">
    <source>
        <dbReference type="Google" id="ProtNLM"/>
    </source>
</evidence>
<dbReference type="GeneID" id="98154152"/>
<dbReference type="EMBL" id="JBFXLR010000006">
    <property type="protein sequence ID" value="KAL2857639.1"/>
    <property type="molecule type" value="Genomic_DNA"/>
</dbReference>
<proteinExistence type="predicted"/>
<dbReference type="Proteomes" id="UP001610444">
    <property type="component" value="Unassembled WGS sequence"/>
</dbReference>
<sequence length="93" mass="10481">MNHSKGIPCLSGASLFSFLFHLSNCPSLLRSLETFLAVIRPCTSSSKADDMRSTSRVTLVVLDLWHSMSLRSGYTISRFFFPLPQFFHLIVLV</sequence>
<evidence type="ECO:0000313" key="1">
    <source>
        <dbReference type="EMBL" id="KAL2857639.1"/>
    </source>
</evidence>
<reference evidence="1 2" key="1">
    <citation type="submission" date="2024-07" db="EMBL/GenBank/DDBJ databases">
        <title>Section-level genome sequencing and comparative genomics of Aspergillus sections Usti and Cavernicolus.</title>
        <authorList>
            <consortium name="Lawrence Berkeley National Laboratory"/>
            <person name="Nybo J.L."/>
            <person name="Vesth T.C."/>
            <person name="Theobald S."/>
            <person name="Frisvad J.C."/>
            <person name="Larsen T.O."/>
            <person name="Kjaerboelling I."/>
            <person name="Rothschild-Mancinelli K."/>
            <person name="Lyhne E.K."/>
            <person name="Kogle M.E."/>
            <person name="Barry K."/>
            <person name="Clum A."/>
            <person name="Na H."/>
            <person name="Ledsgaard L."/>
            <person name="Lin J."/>
            <person name="Lipzen A."/>
            <person name="Kuo A."/>
            <person name="Riley R."/>
            <person name="Mondo S."/>
            <person name="LaButti K."/>
            <person name="Haridas S."/>
            <person name="Pangalinan J."/>
            <person name="Salamov A.A."/>
            <person name="Simmons B.A."/>
            <person name="Magnuson J.K."/>
            <person name="Chen J."/>
            <person name="Drula E."/>
            <person name="Henrissat B."/>
            <person name="Wiebenga A."/>
            <person name="Lubbers R.J."/>
            <person name="Gomes A.C."/>
            <person name="Macurrencykelacurrency M.R."/>
            <person name="Stajich J."/>
            <person name="Grigoriev I.V."/>
            <person name="Mortensen U.H."/>
            <person name="De vries R.P."/>
            <person name="Baker S.E."/>
            <person name="Andersen M.R."/>
        </authorList>
    </citation>
    <scope>NUCLEOTIDE SEQUENCE [LARGE SCALE GENOMIC DNA]</scope>
    <source>
        <strain evidence="1 2">CBS 756.74</strain>
    </source>
</reference>
<protein>
    <recommendedName>
        <fullName evidence="3">Secreted protein</fullName>
    </recommendedName>
</protein>
<keyword evidence="2" id="KW-1185">Reference proteome</keyword>
<feature type="non-terminal residue" evidence="1">
    <location>
        <position position="93"/>
    </location>
</feature>
<dbReference type="RefSeq" id="XP_070903170.1">
    <property type="nucleotide sequence ID" value="XM_071038988.1"/>
</dbReference>
<evidence type="ECO:0000313" key="2">
    <source>
        <dbReference type="Proteomes" id="UP001610444"/>
    </source>
</evidence>